<accession>A0A7W9GIG3</accession>
<dbReference type="AlphaFoldDB" id="A0A7W9GIG3"/>
<dbReference type="RefSeq" id="WP_185077366.1">
    <property type="nucleotide sequence ID" value="NZ_JACHMB010000001.1"/>
</dbReference>
<comment type="caution">
    <text evidence="1">The sequence shown here is derived from an EMBL/GenBank/DDBJ whole genome shotgun (WGS) entry which is preliminary data.</text>
</comment>
<evidence type="ECO:0008006" key="3">
    <source>
        <dbReference type="Google" id="ProtNLM"/>
    </source>
</evidence>
<dbReference type="SUPFAM" id="SSF159275">
    <property type="entry name" value="PA1994-like"/>
    <property type="match status" value="1"/>
</dbReference>
<keyword evidence="2" id="KW-1185">Reference proteome</keyword>
<gene>
    <name evidence="1" type="ORF">HD596_011166</name>
</gene>
<evidence type="ECO:0000313" key="1">
    <source>
        <dbReference type="EMBL" id="MBB5784410.1"/>
    </source>
</evidence>
<reference evidence="1 2" key="1">
    <citation type="submission" date="2020-08" db="EMBL/GenBank/DDBJ databases">
        <title>Sequencing the genomes of 1000 actinobacteria strains.</title>
        <authorList>
            <person name="Klenk H.-P."/>
        </authorList>
    </citation>
    <scope>NUCLEOTIDE SEQUENCE [LARGE SCALE GENOMIC DNA]</scope>
    <source>
        <strain evidence="1 2">DSM 45507</strain>
    </source>
</reference>
<evidence type="ECO:0000313" key="2">
    <source>
        <dbReference type="Proteomes" id="UP000579153"/>
    </source>
</evidence>
<sequence length="194" mass="21133">MTTFTPPPGTAAWRHLAARTGFEVVYFRPLPDGLRVEGCTTAVEDGRTWVVDYVIELDASWATRSARLASRSAEGRRQILLESDGAGRWRVDGAPASWLDGCLDVDLESSALTNAFPVHRMRLDVGAASPAPAAFVRAADLAVERLEQHYARLADEEGRQRYAYAAPVFDVACHLLYDGSGLVLDYPGLAIRAA</sequence>
<proteinExistence type="predicted"/>
<dbReference type="Pfam" id="PF06475">
    <property type="entry name" value="Glycolipid_bind"/>
    <property type="match status" value="1"/>
</dbReference>
<dbReference type="Proteomes" id="UP000579153">
    <property type="component" value="Unassembled WGS sequence"/>
</dbReference>
<organism evidence="1 2">
    <name type="scientific">Nonomuraea jabiensis</name>
    <dbReference type="NCBI Taxonomy" id="882448"/>
    <lineage>
        <taxon>Bacteria</taxon>
        <taxon>Bacillati</taxon>
        <taxon>Actinomycetota</taxon>
        <taxon>Actinomycetes</taxon>
        <taxon>Streptosporangiales</taxon>
        <taxon>Streptosporangiaceae</taxon>
        <taxon>Nonomuraea</taxon>
    </lineage>
</organism>
<protein>
    <recommendedName>
        <fullName evidence="3">Glycolipid-binding domain-containing protein</fullName>
    </recommendedName>
</protein>
<name>A0A7W9GIG3_9ACTN</name>
<dbReference type="InterPro" id="IPR009467">
    <property type="entry name" value="Glycolipid-bd_prot_put"/>
</dbReference>
<dbReference type="EMBL" id="JACHMB010000001">
    <property type="protein sequence ID" value="MBB5784410.1"/>
    <property type="molecule type" value="Genomic_DNA"/>
</dbReference>